<dbReference type="AlphaFoldDB" id="A0A401WBK2"/>
<dbReference type="EMBL" id="BHZD01000001">
    <property type="protein sequence ID" value="GCD46687.1"/>
    <property type="molecule type" value="Genomic_DNA"/>
</dbReference>
<proteinExistence type="predicted"/>
<organism evidence="1 2">
    <name type="scientific">Streptomyces paromomycinus</name>
    <name type="common">Streptomyces rimosus subsp. paromomycinus</name>
    <dbReference type="NCBI Taxonomy" id="92743"/>
    <lineage>
        <taxon>Bacteria</taxon>
        <taxon>Bacillati</taxon>
        <taxon>Actinomycetota</taxon>
        <taxon>Actinomycetes</taxon>
        <taxon>Kitasatosporales</taxon>
        <taxon>Streptomycetaceae</taxon>
        <taxon>Streptomyces</taxon>
    </lineage>
</organism>
<dbReference type="RefSeq" id="WP_170251931.1">
    <property type="nucleotide sequence ID" value="NZ_BHZD01000001.1"/>
</dbReference>
<gene>
    <name evidence="1" type="ORF">GKJPGBOP_06438</name>
</gene>
<reference evidence="1 2" key="1">
    <citation type="submission" date="2018-11" db="EMBL/GenBank/DDBJ databases">
        <title>Whole genome sequence of Streptomyces paromomycinus NBRC 15454(T).</title>
        <authorList>
            <person name="Komaki H."/>
            <person name="Tamura T."/>
        </authorList>
    </citation>
    <scope>NUCLEOTIDE SEQUENCE [LARGE SCALE GENOMIC DNA]</scope>
    <source>
        <strain evidence="1 2">NBRC 15454</strain>
    </source>
</reference>
<protein>
    <submittedName>
        <fullName evidence="1">Uncharacterized protein</fullName>
    </submittedName>
</protein>
<dbReference type="Proteomes" id="UP000286746">
    <property type="component" value="Unassembled WGS sequence"/>
</dbReference>
<sequence length="54" mass="5565">MRLGKALAVGFAEEDVECTEGVPCAAEAVVETALPDEAVADGVPERRDPVPAGR</sequence>
<accession>A0A401WBK2</accession>
<keyword evidence="2" id="KW-1185">Reference proteome</keyword>
<evidence type="ECO:0000313" key="2">
    <source>
        <dbReference type="Proteomes" id="UP000286746"/>
    </source>
</evidence>
<evidence type="ECO:0000313" key="1">
    <source>
        <dbReference type="EMBL" id="GCD46687.1"/>
    </source>
</evidence>
<comment type="caution">
    <text evidence="1">The sequence shown here is derived from an EMBL/GenBank/DDBJ whole genome shotgun (WGS) entry which is preliminary data.</text>
</comment>
<name>A0A401WBK2_STREY</name>